<feature type="compositionally biased region" description="Gly residues" evidence="1">
    <location>
        <begin position="513"/>
        <end position="538"/>
    </location>
</feature>
<gene>
    <name evidence="2" type="ORF">HGA13_28400</name>
</gene>
<feature type="compositionally biased region" description="Low complexity" evidence="1">
    <location>
        <begin position="469"/>
        <end position="478"/>
    </location>
</feature>
<evidence type="ECO:0000313" key="3">
    <source>
        <dbReference type="Proteomes" id="UP000565715"/>
    </source>
</evidence>
<organism evidence="2 3">
    <name type="scientific">Nocardia speluncae</name>
    <dbReference type="NCBI Taxonomy" id="419477"/>
    <lineage>
        <taxon>Bacteria</taxon>
        <taxon>Bacillati</taxon>
        <taxon>Actinomycetota</taxon>
        <taxon>Actinomycetes</taxon>
        <taxon>Mycobacteriales</taxon>
        <taxon>Nocardiaceae</taxon>
        <taxon>Nocardia</taxon>
    </lineage>
</organism>
<comment type="caution">
    <text evidence="2">The sequence shown here is derived from an EMBL/GenBank/DDBJ whole genome shotgun (WGS) entry which is preliminary data.</text>
</comment>
<keyword evidence="3" id="KW-1185">Reference proteome</keyword>
<evidence type="ECO:0000313" key="2">
    <source>
        <dbReference type="EMBL" id="NKY36959.1"/>
    </source>
</evidence>
<feature type="region of interest" description="Disordered" evidence="1">
    <location>
        <begin position="310"/>
        <end position="589"/>
    </location>
</feature>
<accession>A0A846XP34</accession>
<feature type="region of interest" description="Disordered" evidence="1">
    <location>
        <begin position="725"/>
        <end position="829"/>
    </location>
</feature>
<protein>
    <submittedName>
        <fullName evidence="2">Uncharacterized protein</fullName>
    </submittedName>
</protein>
<name>A0A846XP34_9NOCA</name>
<dbReference type="AlphaFoldDB" id="A0A846XP34"/>
<feature type="compositionally biased region" description="Acidic residues" evidence="1">
    <location>
        <begin position="385"/>
        <end position="395"/>
    </location>
</feature>
<reference evidence="2 3" key="1">
    <citation type="submission" date="2020-04" db="EMBL/GenBank/DDBJ databases">
        <title>MicrobeNet Type strains.</title>
        <authorList>
            <person name="Nicholson A.C."/>
        </authorList>
    </citation>
    <scope>NUCLEOTIDE SEQUENCE [LARGE SCALE GENOMIC DNA]</scope>
    <source>
        <strain evidence="2 3">DSM 45078</strain>
    </source>
</reference>
<feature type="compositionally biased region" description="Gly residues" evidence="1">
    <location>
        <begin position="479"/>
        <end position="493"/>
    </location>
</feature>
<feature type="region of interest" description="Disordered" evidence="1">
    <location>
        <begin position="628"/>
        <end position="661"/>
    </location>
</feature>
<feature type="compositionally biased region" description="Gly residues" evidence="1">
    <location>
        <begin position="407"/>
        <end position="459"/>
    </location>
</feature>
<dbReference type="RefSeq" id="WP_068041511.1">
    <property type="nucleotide sequence ID" value="NZ_JAAXOO010000008.1"/>
</dbReference>
<proteinExistence type="predicted"/>
<sequence length="829" mass="82418">MPLDPGLITGLTNQVTGGTLQFVPGDALKSAKAATDLYDDLLGMADAVGQVGINDLAPFGTLNSGRELATVFSKKATRLSTVLNEHAEIVREIGDLFVAAGKAFENAETDSSDTFKSLGELTFPDEPQSYKPSTDGTDLGDGSPSWGRIWDDIDTTEFPSTIKDFPNKDPGSVVTVEAKDSVTFKEMYDLGQAIQAQPVMDASATWKSFGNDLDTKLSVFVDDIAALNRSWVGSGAQGAADAVTSYQENMGPLFTSILQVGKLLEYTANWLHYTKQVMPPDMDSKSGCDDLTDNYRDALEKTYLTGMKNTAESMPLLDGPVTKDAGSGKGGDSGSGTDTGSGSGDGSGSGTDTGSGSGDGSGTDTQTESGGGSGDGSDTGSDYQDGYDDGYEQGYEDAQNAQDESGSGAGAGAGSDSGPGGSSGSGGPAGGGVGSGSGGAGSSGLGGSRAGPGPGGSGSGPSSIPNLPAGPSSPTGASGKSGGGGSRGDGGTGSQIPSIPEIPSAEDFMGDSSGSGLGGNGSSLGPGQSGYGSSGGGKMPKNPTAADILSKLTGIPESQLPESLKNRKITASDGSGDPSLADALSELTGIPLGEMPEELKNTPLSSLYDENSPYGSAKTLFGKDSSAGDLLESVTGEGGAGSSRDSGDSSTGTGGSSAAGQDPLGILSTLLTQGIQAFTQFGNGLPGMEELARMLDPAQLQQHVQGMLDPARAQLDQLAGALGGGGAGAGVPAGSVTPPPAPYPEPQSSQLFPRAALAGPGMDTAGGYQSPAGSSHPMGGAPMGGAPGAGAGSAGGQNNDYKPAKYLQGRENLDEAWDVPDRVKPVIEP</sequence>
<feature type="region of interest" description="Disordered" evidence="1">
    <location>
        <begin position="109"/>
        <end position="146"/>
    </location>
</feature>
<feature type="compositionally biased region" description="Gly residues" evidence="1">
    <location>
        <begin position="327"/>
        <end position="361"/>
    </location>
</feature>
<feature type="compositionally biased region" description="Basic and acidic residues" evidence="1">
    <location>
        <begin position="819"/>
        <end position="829"/>
    </location>
</feature>
<dbReference type="Proteomes" id="UP000565715">
    <property type="component" value="Unassembled WGS sequence"/>
</dbReference>
<dbReference type="Gene3D" id="1.20.1260.20">
    <property type="entry name" value="PPE superfamily"/>
    <property type="match status" value="1"/>
</dbReference>
<dbReference type="EMBL" id="JAAXOO010000008">
    <property type="protein sequence ID" value="NKY36959.1"/>
    <property type="molecule type" value="Genomic_DNA"/>
</dbReference>
<feature type="compositionally biased region" description="Low complexity" evidence="1">
    <location>
        <begin position="642"/>
        <end position="651"/>
    </location>
</feature>
<dbReference type="InterPro" id="IPR038332">
    <property type="entry name" value="PPE_sf"/>
</dbReference>
<feature type="compositionally biased region" description="Gly residues" evidence="1">
    <location>
        <begin position="781"/>
        <end position="795"/>
    </location>
</feature>
<evidence type="ECO:0000256" key="1">
    <source>
        <dbReference type="SAM" id="MobiDB-lite"/>
    </source>
</evidence>